<evidence type="ECO:0000313" key="3">
    <source>
        <dbReference type="Proteomes" id="UP001499863"/>
    </source>
</evidence>
<dbReference type="EMBL" id="BAAAKJ010000116">
    <property type="protein sequence ID" value="GAA1391857.1"/>
    <property type="molecule type" value="Genomic_DNA"/>
</dbReference>
<name>A0ABN1XWD7_9ACTN</name>
<evidence type="ECO:0000313" key="2">
    <source>
        <dbReference type="EMBL" id="GAA1391857.1"/>
    </source>
</evidence>
<feature type="chain" id="PRO_5047395681" description="Htaa domain-containing protein" evidence="1">
    <location>
        <begin position="29"/>
        <end position="199"/>
    </location>
</feature>
<comment type="caution">
    <text evidence="2">The sequence shown here is derived from an EMBL/GenBank/DDBJ whole genome shotgun (WGS) entry which is preliminary data.</text>
</comment>
<protein>
    <recommendedName>
        <fullName evidence="4">Htaa domain-containing protein</fullName>
    </recommendedName>
</protein>
<dbReference type="RefSeq" id="WP_344332513.1">
    <property type="nucleotide sequence ID" value="NZ_BAAAKJ010000116.1"/>
</dbReference>
<keyword evidence="1" id="KW-0732">Signal</keyword>
<organism evidence="2 3">
    <name type="scientific">Kitasatospora putterlickiae</name>
    <dbReference type="NCBI Taxonomy" id="221725"/>
    <lineage>
        <taxon>Bacteria</taxon>
        <taxon>Bacillati</taxon>
        <taxon>Actinomycetota</taxon>
        <taxon>Actinomycetes</taxon>
        <taxon>Kitasatosporales</taxon>
        <taxon>Streptomycetaceae</taxon>
        <taxon>Kitasatospora</taxon>
    </lineage>
</organism>
<keyword evidence="3" id="KW-1185">Reference proteome</keyword>
<evidence type="ECO:0008006" key="4">
    <source>
        <dbReference type="Google" id="ProtNLM"/>
    </source>
</evidence>
<reference evidence="2 3" key="1">
    <citation type="journal article" date="2019" name="Int. J. Syst. Evol. Microbiol.">
        <title>The Global Catalogue of Microorganisms (GCM) 10K type strain sequencing project: providing services to taxonomists for standard genome sequencing and annotation.</title>
        <authorList>
            <consortium name="The Broad Institute Genomics Platform"/>
            <consortium name="The Broad Institute Genome Sequencing Center for Infectious Disease"/>
            <person name="Wu L."/>
            <person name="Ma J."/>
        </authorList>
    </citation>
    <scope>NUCLEOTIDE SEQUENCE [LARGE SCALE GENOMIC DNA]</scope>
    <source>
        <strain evidence="2 3">JCM 12393</strain>
    </source>
</reference>
<gene>
    <name evidence="2" type="ORF">GCM10009639_22350</name>
</gene>
<dbReference type="Proteomes" id="UP001499863">
    <property type="component" value="Unassembled WGS sequence"/>
</dbReference>
<feature type="signal peptide" evidence="1">
    <location>
        <begin position="1"/>
        <end position="28"/>
    </location>
</feature>
<sequence>MSRTRARLAATGAAVVLAVTGMSGAAVADTAPASTPATGSAVVTSSTTFLKDQALNGIVVIPLPTAAPSYDSTTGITTTFPVTGGKANLPNYVGGVELGGGLLFVNVFTGKSATFKGLKFDAATWTVTGVPVNGTTAVKLLDPTGDADISRTGTTQTLVAPDLQIDADGAQYLDTNLKTDFFKAGQSIGSFKLTYTPAS</sequence>
<proteinExistence type="predicted"/>
<accession>A0ABN1XWD7</accession>
<evidence type="ECO:0000256" key="1">
    <source>
        <dbReference type="SAM" id="SignalP"/>
    </source>
</evidence>